<dbReference type="InParanoid" id="Q01XC6"/>
<sequence length="145" mass="16299">MKFKKRSDSPLKRMRRHGFRGYPVGTIIYYGPDNTRASKVAVGFAATESSESVILDRLYSDTGDVRTDPAIQAAILRILKEHGVKSVSMLENDHILGCPHEEGKDYPDGEVCPQCPYWANRDRFEGATDRADKARALADWARRQG</sequence>
<dbReference type="AlphaFoldDB" id="Q01XC6"/>
<protein>
    <submittedName>
        <fullName evidence="1">Uncharacterized protein</fullName>
    </submittedName>
</protein>
<dbReference type="STRING" id="234267.Acid_4730"/>
<name>Q01XC6_SOLUE</name>
<organism evidence="1">
    <name type="scientific">Solibacter usitatus (strain Ellin6076)</name>
    <dbReference type="NCBI Taxonomy" id="234267"/>
    <lineage>
        <taxon>Bacteria</taxon>
        <taxon>Pseudomonadati</taxon>
        <taxon>Acidobacteriota</taxon>
        <taxon>Terriglobia</taxon>
        <taxon>Bryobacterales</taxon>
        <taxon>Solibacteraceae</taxon>
        <taxon>Candidatus Solibacter</taxon>
    </lineage>
</organism>
<dbReference type="HOGENOM" id="CLU_1947078_0_0_0"/>
<gene>
    <name evidence="1" type="ordered locus">Acid_4730</name>
</gene>
<proteinExistence type="predicted"/>
<dbReference type="eggNOG" id="ENOG5030NAU">
    <property type="taxonomic scope" value="Bacteria"/>
</dbReference>
<dbReference type="KEGG" id="sus:Acid_4730"/>
<reference evidence="1" key="1">
    <citation type="submission" date="2006-10" db="EMBL/GenBank/DDBJ databases">
        <title>Complete sequence of Solibacter usitatus Ellin6076.</title>
        <authorList>
            <consortium name="US DOE Joint Genome Institute"/>
            <person name="Copeland A."/>
            <person name="Lucas S."/>
            <person name="Lapidus A."/>
            <person name="Barry K."/>
            <person name="Detter J.C."/>
            <person name="Glavina del Rio T."/>
            <person name="Hammon N."/>
            <person name="Israni S."/>
            <person name="Dalin E."/>
            <person name="Tice H."/>
            <person name="Pitluck S."/>
            <person name="Thompson L.S."/>
            <person name="Brettin T."/>
            <person name="Bruce D."/>
            <person name="Han C."/>
            <person name="Tapia R."/>
            <person name="Gilna P."/>
            <person name="Schmutz J."/>
            <person name="Larimer F."/>
            <person name="Land M."/>
            <person name="Hauser L."/>
            <person name="Kyrpides N."/>
            <person name="Mikhailova N."/>
            <person name="Janssen P.H."/>
            <person name="Kuske C.R."/>
            <person name="Richardson P."/>
        </authorList>
    </citation>
    <scope>NUCLEOTIDE SEQUENCE</scope>
    <source>
        <strain evidence="1">Ellin6076</strain>
    </source>
</reference>
<accession>Q01XC6</accession>
<evidence type="ECO:0000313" key="1">
    <source>
        <dbReference type="EMBL" id="ABJ85689.1"/>
    </source>
</evidence>
<dbReference type="EMBL" id="CP000473">
    <property type="protein sequence ID" value="ABJ85689.1"/>
    <property type="molecule type" value="Genomic_DNA"/>
</dbReference>